<accession>A0A7Y9HBR1</accession>
<sequence length="68" mass="6920">MPVGEKTANGLSSRFPFPDRVTDNPGDQSAELVQRRRAVAGGSVGVAADAVTVPVKAMRVVGADPDGA</sequence>
<feature type="region of interest" description="Disordered" evidence="1">
    <location>
        <begin position="1"/>
        <end position="27"/>
    </location>
</feature>
<evidence type="ECO:0000313" key="2">
    <source>
        <dbReference type="EMBL" id="NYE41584.1"/>
    </source>
</evidence>
<dbReference type="Proteomes" id="UP000530403">
    <property type="component" value="Unassembled WGS sequence"/>
</dbReference>
<evidence type="ECO:0000313" key="3">
    <source>
        <dbReference type="Proteomes" id="UP000530403"/>
    </source>
</evidence>
<gene>
    <name evidence="2" type="ORF">HEB29_002595</name>
</gene>
<name>A0A7Y9HBR1_9ACTN</name>
<proteinExistence type="predicted"/>
<dbReference type="AlphaFoldDB" id="A0A7Y9HBR1"/>
<dbReference type="EMBL" id="JACCCF010000001">
    <property type="protein sequence ID" value="NYE41584.1"/>
    <property type="molecule type" value="Genomic_DNA"/>
</dbReference>
<comment type="caution">
    <text evidence="2">The sequence shown here is derived from an EMBL/GenBank/DDBJ whole genome shotgun (WGS) entry which is preliminary data.</text>
</comment>
<evidence type="ECO:0000256" key="1">
    <source>
        <dbReference type="SAM" id="MobiDB-lite"/>
    </source>
</evidence>
<reference evidence="2 3" key="1">
    <citation type="submission" date="2020-07" db="EMBL/GenBank/DDBJ databases">
        <title>Sequencing the genomes of 1000 actinobacteria strains.</title>
        <authorList>
            <person name="Klenk H.-P."/>
        </authorList>
    </citation>
    <scope>NUCLEOTIDE SEQUENCE [LARGE SCALE GENOMIC DNA]</scope>
    <source>
        <strain evidence="2 3">DSM 41455</strain>
    </source>
</reference>
<organism evidence="2 3">
    <name type="scientific">Streptomyces fulvorobeus</name>
    <dbReference type="NCBI Taxonomy" id="284028"/>
    <lineage>
        <taxon>Bacteria</taxon>
        <taxon>Bacillati</taxon>
        <taxon>Actinomycetota</taxon>
        <taxon>Actinomycetes</taxon>
        <taxon>Kitasatosporales</taxon>
        <taxon>Streptomycetaceae</taxon>
        <taxon>Streptomyces</taxon>
    </lineage>
</organism>
<protein>
    <submittedName>
        <fullName evidence="2">Uncharacterized protein</fullName>
    </submittedName>
</protein>